<dbReference type="InterPro" id="IPR047655">
    <property type="entry name" value="Transpos_IS630-like"/>
</dbReference>
<feature type="domain" description="Tc1-like transposase DDE" evidence="2">
    <location>
        <begin position="20"/>
        <end position="163"/>
    </location>
</feature>
<organism evidence="3 4">
    <name type="scientific">Marinimicrococcus flavescens</name>
    <dbReference type="NCBI Taxonomy" id="3031815"/>
    <lineage>
        <taxon>Bacteria</taxon>
        <taxon>Pseudomonadati</taxon>
        <taxon>Pseudomonadota</taxon>
        <taxon>Alphaproteobacteria</taxon>
        <taxon>Geminicoccales</taxon>
        <taxon>Geminicoccaceae</taxon>
        <taxon>Marinimicrococcus</taxon>
    </lineage>
</organism>
<reference evidence="3 4" key="1">
    <citation type="submission" date="2023-03" db="EMBL/GenBank/DDBJ databases">
        <title>YIM 152171 draft genome.</title>
        <authorList>
            <person name="Yang Z."/>
        </authorList>
    </citation>
    <scope>NUCLEOTIDE SEQUENCE [LARGE SCALE GENOMIC DNA]</scope>
    <source>
        <strain evidence="3 4">YIM 152171</strain>
    </source>
</reference>
<dbReference type="EMBL" id="JARGEQ010000006">
    <property type="protein sequence ID" value="MDF1585027.1"/>
    <property type="molecule type" value="Genomic_DNA"/>
</dbReference>
<name>A0AAP3XQL4_9PROT</name>
<dbReference type="InterPro" id="IPR036397">
    <property type="entry name" value="RNaseH_sf"/>
</dbReference>
<comment type="caution">
    <text evidence="3">The sequence shown here is derived from an EMBL/GenBank/DDBJ whole genome shotgun (WGS) entry which is preliminary data.</text>
</comment>
<dbReference type="InterPro" id="IPR038717">
    <property type="entry name" value="Tc1-like_DDE_dom"/>
</dbReference>
<dbReference type="Proteomes" id="UP001301140">
    <property type="component" value="Unassembled WGS sequence"/>
</dbReference>
<dbReference type="Gene3D" id="3.30.420.10">
    <property type="entry name" value="Ribonuclease H-like superfamily/Ribonuclease H"/>
    <property type="match status" value="1"/>
</dbReference>
<feature type="compositionally biased region" description="Basic and acidic residues" evidence="1">
    <location>
        <begin position="210"/>
        <end position="223"/>
    </location>
</feature>
<gene>
    <name evidence="3" type="ORF">PZ740_01350</name>
</gene>
<protein>
    <submittedName>
        <fullName evidence="3">IS630 family transposase</fullName>
    </submittedName>
</protein>
<evidence type="ECO:0000256" key="1">
    <source>
        <dbReference type="SAM" id="MobiDB-lite"/>
    </source>
</evidence>
<dbReference type="PANTHER" id="PTHR46564">
    <property type="entry name" value="TRANSPOSASE"/>
    <property type="match status" value="1"/>
</dbReference>
<sequence length="267" mass="29363">MAWRRARWIRHQVRVDPRRLVFIDARQQRPRGGQDQHDEAARLDPGRRASAGQGAVPQRQNLTFIVALRHDRITAPCVQGGPEGGAAFRAWVEQSLAPTLAPGDILVMDNLSSHKAPGVRAAIRAAKAHLLYLPPYSPELNPIEQVFAKLKHLLRKAEQRTAETVTACIGSLLDSFAPGECANYLTNAGYASIQAHPALRQREGVGAAGRHPDGRSLEGRSRDEDCAAKEILARETRDDAAWKYEPTGHRFDPDGAGRRRCLLPCSG</sequence>
<evidence type="ECO:0000259" key="2">
    <source>
        <dbReference type="Pfam" id="PF13358"/>
    </source>
</evidence>
<proteinExistence type="predicted"/>
<dbReference type="RefSeq" id="WP_327787436.1">
    <property type="nucleotide sequence ID" value="NZ_JARGEQ010000006.1"/>
</dbReference>
<feature type="region of interest" description="Disordered" evidence="1">
    <location>
        <begin position="203"/>
        <end position="223"/>
    </location>
</feature>
<dbReference type="GO" id="GO:0003676">
    <property type="term" value="F:nucleic acid binding"/>
    <property type="evidence" value="ECO:0007669"/>
    <property type="project" value="InterPro"/>
</dbReference>
<dbReference type="AlphaFoldDB" id="A0AAP3XQL4"/>
<dbReference type="Pfam" id="PF13358">
    <property type="entry name" value="DDE_3"/>
    <property type="match status" value="1"/>
</dbReference>
<evidence type="ECO:0000313" key="3">
    <source>
        <dbReference type="EMBL" id="MDF1585027.1"/>
    </source>
</evidence>
<accession>A0AAP3XQL4</accession>
<dbReference type="NCBIfam" id="NF033545">
    <property type="entry name" value="transpos_IS630"/>
    <property type="match status" value="1"/>
</dbReference>
<keyword evidence="4" id="KW-1185">Reference proteome</keyword>
<dbReference type="PANTHER" id="PTHR46564:SF1">
    <property type="entry name" value="TRANSPOSASE"/>
    <property type="match status" value="1"/>
</dbReference>
<evidence type="ECO:0000313" key="4">
    <source>
        <dbReference type="Proteomes" id="UP001301140"/>
    </source>
</evidence>